<proteinExistence type="predicted"/>
<dbReference type="InterPro" id="IPR001073">
    <property type="entry name" value="C1q_dom"/>
</dbReference>
<evidence type="ECO:0000256" key="4">
    <source>
        <dbReference type="SAM" id="Coils"/>
    </source>
</evidence>
<evidence type="ECO:0000256" key="3">
    <source>
        <dbReference type="ARBA" id="ARBA00022729"/>
    </source>
</evidence>
<dbReference type="Pfam" id="PF00386">
    <property type="entry name" value="C1q"/>
    <property type="match status" value="1"/>
</dbReference>
<comment type="subcellular location">
    <subcellularLocation>
        <location evidence="1">Secreted</location>
    </subcellularLocation>
</comment>
<organism evidence="6 7">
    <name type="scientific">Batillaria attramentaria</name>
    <dbReference type="NCBI Taxonomy" id="370345"/>
    <lineage>
        <taxon>Eukaryota</taxon>
        <taxon>Metazoa</taxon>
        <taxon>Spiralia</taxon>
        <taxon>Lophotrochozoa</taxon>
        <taxon>Mollusca</taxon>
        <taxon>Gastropoda</taxon>
        <taxon>Caenogastropoda</taxon>
        <taxon>Sorbeoconcha</taxon>
        <taxon>Cerithioidea</taxon>
        <taxon>Batillariidae</taxon>
        <taxon>Batillaria</taxon>
    </lineage>
</organism>
<keyword evidence="3" id="KW-0732">Signal</keyword>
<dbReference type="GO" id="GO:0005576">
    <property type="term" value="C:extracellular region"/>
    <property type="evidence" value="ECO:0007669"/>
    <property type="project" value="UniProtKB-SubCell"/>
</dbReference>
<dbReference type="PANTHER" id="PTHR22923">
    <property type="entry name" value="CEREBELLIN-RELATED"/>
    <property type="match status" value="1"/>
</dbReference>
<dbReference type="AlphaFoldDB" id="A0ABD0JW39"/>
<dbReference type="InterPro" id="IPR008983">
    <property type="entry name" value="Tumour_necrosis_fac-like_dom"/>
</dbReference>
<keyword evidence="7" id="KW-1185">Reference proteome</keyword>
<comment type="caution">
    <text evidence="6">The sequence shown here is derived from an EMBL/GenBank/DDBJ whole genome shotgun (WGS) entry which is preliminary data.</text>
</comment>
<dbReference type="Proteomes" id="UP001519460">
    <property type="component" value="Unassembled WGS sequence"/>
</dbReference>
<sequence>MEQVDTRYTLSRYIFIGVMTVDPASHSCSSVVDALNLPSAYVMWDTHVQCPGKQQSWRADNSGLHCDERVISPAVDVEGDSASREDRQLVLDMHVHLVPPSPSLCHACGEYSQDSTVPLSDWMERDIIVVVVTGNAERYDRTAPDLQTLVEQQASTIQTLQARLDAQENTLQQQAATIQTLQTSLATVDAHENKLQLQMTALNLLNNMLNAHDALIKQQAASLASLENSFQTEGSSVEDLRLSVTRHQMSIQSLTGSVDRLGNRVTTLEANSTWLANRLSVQEREVGFRVEMGLNRQGQHYNVHIAMNTPIKYDKVLENHGNGYSDTTGKFTAPYAGIYWFYTHFMATEQGGVELAIFSSSLGGWGRACMASSEDHDIDSNDMSSCSAILRLRQGEEVYVSLNHGAPYIWSAYAYFDGVLVSPE</sequence>
<dbReference type="PROSITE" id="PS50871">
    <property type="entry name" value="C1Q"/>
    <property type="match status" value="1"/>
</dbReference>
<dbReference type="PANTHER" id="PTHR22923:SF116">
    <property type="entry name" value="C1Q DOMAIN-CONTAINING PROTEIN"/>
    <property type="match status" value="1"/>
</dbReference>
<dbReference type="Gene3D" id="1.20.5.340">
    <property type="match status" value="1"/>
</dbReference>
<reference evidence="6 7" key="1">
    <citation type="journal article" date="2023" name="Sci. Data">
        <title>Genome assembly of the Korean intertidal mud-creeper Batillaria attramentaria.</title>
        <authorList>
            <person name="Patra A.K."/>
            <person name="Ho P.T."/>
            <person name="Jun S."/>
            <person name="Lee S.J."/>
            <person name="Kim Y."/>
            <person name="Won Y.J."/>
        </authorList>
    </citation>
    <scope>NUCLEOTIDE SEQUENCE [LARGE SCALE GENOMIC DNA]</scope>
    <source>
        <strain evidence="6">Wonlab-2016</strain>
    </source>
</reference>
<evidence type="ECO:0000313" key="7">
    <source>
        <dbReference type="Proteomes" id="UP001519460"/>
    </source>
</evidence>
<feature type="coiled-coil region" evidence="4">
    <location>
        <begin position="150"/>
        <end position="184"/>
    </location>
</feature>
<keyword evidence="2" id="KW-0964">Secreted</keyword>
<gene>
    <name evidence="6" type="ORF">BaRGS_00030009</name>
</gene>
<evidence type="ECO:0000313" key="6">
    <source>
        <dbReference type="EMBL" id="KAK7478798.1"/>
    </source>
</evidence>
<keyword evidence="4" id="KW-0175">Coiled coil</keyword>
<dbReference type="InterPro" id="IPR050822">
    <property type="entry name" value="Cerebellin_Synaptic_Org"/>
</dbReference>
<dbReference type="Gene3D" id="2.60.120.40">
    <property type="match status" value="1"/>
</dbReference>
<name>A0ABD0JW39_9CAEN</name>
<dbReference type="PRINTS" id="PR00007">
    <property type="entry name" value="COMPLEMNTC1Q"/>
</dbReference>
<evidence type="ECO:0000256" key="2">
    <source>
        <dbReference type="ARBA" id="ARBA00022525"/>
    </source>
</evidence>
<evidence type="ECO:0000259" key="5">
    <source>
        <dbReference type="PROSITE" id="PS50871"/>
    </source>
</evidence>
<dbReference type="SMART" id="SM00110">
    <property type="entry name" value="C1Q"/>
    <property type="match status" value="1"/>
</dbReference>
<protein>
    <recommendedName>
        <fullName evidence="5">C1q domain-containing protein</fullName>
    </recommendedName>
</protein>
<evidence type="ECO:0000256" key="1">
    <source>
        <dbReference type="ARBA" id="ARBA00004613"/>
    </source>
</evidence>
<feature type="domain" description="C1q" evidence="5">
    <location>
        <begin position="281"/>
        <end position="424"/>
    </location>
</feature>
<dbReference type="SUPFAM" id="SSF49842">
    <property type="entry name" value="TNF-like"/>
    <property type="match status" value="1"/>
</dbReference>
<accession>A0ABD0JW39</accession>
<dbReference type="EMBL" id="JACVVK020000317">
    <property type="protein sequence ID" value="KAK7478798.1"/>
    <property type="molecule type" value="Genomic_DNA"/>
</dbReference>